<evidence type="ECO:0000313" key="1">
    <source>
        <dbReference type="EMBL" id="VDP90708.1"/>
    </source>
</evidence>
<keyword evidence="2" id="KW-1185">Reference proteome</keyword>
<dbReference type="AlphaFoldDB" id="A0A183B2K1"/>
<dbReference type="Proteomes" id="UP000272942">
    <property type="component" value="Unassembled WGS sequence"/>
</dbReference>
<name>A0A183B2K1_9TREM</name>
<reference evidence="3" key="1">
    <citation type="submission" date="2016-06" db="UniProtKB">
        <authorList>
            <consortium name="WormBaseParasite"/>
        </authorList>
    </citation>
    <scope>IDENTIFICATION</scope>
</reference>
<dbReference type="WBParaSite" id="ECPE_0001347501-mRNA-1">
    <property type="protein sequence ID" value="ECPE_0001347501-mRNA-1"/>
    <property type="gene ID" value="ECPE_0001347501"/>
</dbReference>
<evidence type="ECO:0000313" key="3">
    <source>
        <dbReference type="WBParaSite" id="ECPE_0001347501-mRNA-1"/>
    </source>
</evidence>
<dbReference type="EMBL" id="UZAN01055073">
    <property type="protein sequence ID" value="VDP90708.1"/>
    <property type="molecule type" value="Genomic_DNA"/>
</dbReference>
<gene>
    <name evidence="1" type="ORF">ECPE_LOCUS13436</name>
</gene>
<sequence length="161" mass="18157">MVRNPNQGIREFILDSLTQAAKCDFGDLLDMQLEDRLITGINNNVLQNELLKLSNPILKDVWAYCEQYQDIRAATLSMPCIIESTVIFNSFKTKSTKAHVTAGRFKPVTQSNSHNATYSDKSYGNCASCGKRHSRFTCRFCYALCHKFDKTGHIQSVCCST</sequence>
<protein>
    <submittedName>
        <fullName evidence="3">SCAN domain-containing protein 3</fullName>
    </submittedName>
</protein>
<proteinExistence type="predicted"/>
<dbReference type="OrthoDB" id="6513927at2759"/>
<evidence type="ECO:0000313" key="2">
    <source>
        <dbReference type="Proteomes" id="UP000272942"/>
    </source>
</evidence>
<reference evidence="1 2" key="2">
    <citation type="submission" date="2018-11" db="EMBL/GenBank/DDBJ databases">
        <authorList>
            <consortium name="Pathogen Informatics"/>
        </authorList>
    </citation>
    <scope>NUCLEOTIDE SEQUENCE [LARGE SCALE GENOMIC DNA]</scope>
    <source>
        <strain evidence="1 2">Egypt</strain>
    </source>
</reference>
<accession>A0A183B2K1</accession>
<organism evidence="3">
    <name type="scientific">Echinostoma caproni</name>
    <dbReference type="NCBI Taxonomy" id="27848"/>
    <lineage>
        <taxon>Eukaryota</taxon>
        <taxon>Metazoa</taxon>
        <taxon>Spiralia</taxon>
        <taxon>Lophotrochozoa</taxon>
        <taxon>Platyhelminthes</taxon>
        <taxon>Trematoda</taxon>
        <taxon>Digenea</taxon>
        <taxon>Plagiorchiida</taxon>
        <taxon>Echinostomata</taxon>
        <taxon>Echinostomatoidea</taxon>
        <taxon>Echinostomatidae</taxon>
        <taxon>Echinostoma</taxon>
    </lineage>
</organism>